<dbReference type="RefSeq" id="WP_135276886.1">
    <property type="nucleotide sequence ID" value="NZ_PQVH01000006.1"/>
</dbReference>
<evidence type="ECO:0000313" key="2">
    <source>
        <dbReference type="Proteomes" id="UP000297706"/>
    </source>
</evidence>
<dbReference type="SUPFAM" id="SSF55166">
    <property type="entry name" value="Hedgehog/DD-peptidase"/>
    <property type="match status" value="1"/>
</dbReference>
<reference evidence="1 2" key="1">
    <citation type="submission" date="2018-02" db="EMBL/GenBank/DDBJ databases">
        <title>A novel lanthanide dependent methylotroph, Methylotenera sp. La3113.</title>
        <authorList>
            <person name="Lv H."/>
            <person name="Tani A."/>
        </authorList>
    </citation>
    <scope>NUCLEOTIDE SEQUENCE [LARGE SCALE GENOMIC DNA]</scope>
    <source>
        <strain evidence="1 2">La3113</strain>
    </source>
</reference>
<accession>A0A4Y9VSS7</accession>
<gene>
    <name evidence="1" type="ORF">C3Y98_04365</name>
</gene>
<evidence type="ECO:0008006" key="3">
    <source>
        <dbReference type="Google" id="ProtNLM"/>
    </source>
</evidence>
<name>A0A4Y9VSS7_9PROT</name>
<dbReference type="EMBL" id="PQVH01000006">
    <property type="protein sequence ID" value="TFW72345.1"/>
    <property type="molecule type" value="Genomic_DNA"/>
</dbReference>
<protein>
    <recommendedName>
        <fullName evidence="3">Peptidase M15</fullName>
    </recommendedName>
</protein>
<evidence type="ECO:0000313" key="1">
    <source>
        <dbReference type="EMBL" id="TFW72345.1"/>
    </source>
</evidence>
<dbReference type="OrthoDB" id="7171572at2"/>
<proteinExistence type="predicted"/>
<dbReference type="AlphaFoldDB" id="A0A4Y9VSS7"/>
<comment type="caution">
    <text evidence="1">The sequence shown here is derived from an EMBL/GenBank/DDBJ whole genome shotgun (WGS) entry which is preliminary data.</text>
</comment>
<dbReference type="InterPro" id="IPR009045">
    <property type="entry name" value="Zn_M74/Hedgehog-like"/>
</dbReference>
<sequence length="206" mass="23779">MRAITSYEALDKFGRVRLSKHFFMRDFLYSEISNVYGVPNFPENPELAVEAGKRLCEELLEPLNATFGRIAVRSAYRSLAVNSFGNEKGHNCASNESNFAHHIWDKPDENGKIGATACVVIPWFMDKYADGADWRSLAYWIHDHLPYSELEFFDGKGMCSFNLNWHEIPKKNIRSWMTPRVLLKDAQDQKGFADWYADFPQLKLSN</sequence>
<dbReference type="Proteomes" id="UP000297706">
    <property type="component" value="Unassembled WGS sequence"/>
</dbReference>
<keyword evidence="2" id="KW-1185">Reference proteome</keyword>
<organism evidence="1 2">
    <name type="scientific">Methylotenera oryzisoli</name>
    <dbReference type="NCBI Taxonomy" id="2080758"/>
    <lineage>
        <taxon>Bacteria</taxon>
        <taxon>Pseudomonadati</taxon>
        <taxon>Pseudomonadota</taxon>
        <taxon>Betaproteobacteria</taxon>
        <taxon>Nitrosomonadales</taxon>
        <taxon>Methylophilaceae</taxon>
        <taxon>Methylotenera</taxon>
    </lineage>
</organism>